<feature type="transmembrane region" description="Helical" evidence="1">
    <location>
        <begin position="228"/>
        <end position="252"/>
    </location>
</feature>
<protein>
    <recommendedName>
        <fullName evidence="4">Permease</fullName>
    </recommendedName>
</protein>
<feature type="transmembrane region" description="Helical" evidence="1">
    <location>
        <begin position="202"/>
        <end position="222"/>
    </location>
</feature>
<name>A0ABS5UV34_9BIFI</name>
<sequence length="288" mass="30799">MSDDDYERYGLFATACGGIPVAGPGRRAASVWSLLWRVFVLVAGMVVLAFPHALYAAQTGDKLGSPGVLAWLGITGATWWGVLVLIPVFALGGLAPAIMVMLAAAGKLLDGHRWVWPFVAVMLTLMVMVWAILPGNAAGQSLMWWRLFKNGTLYGMPSSNGLLSMLPGVIGSTVAVLLVIVLWCTVGGVLRRGSTKDSLWSRVMYAMTPTVCLGIGVLRGLLPAGGETVLGVLMLAVLLGLVVPNELSAAAWCVRTKREARWMWAFASAVTFESLLSIMMVVAFIYQL</sequence>
<dbReference type="RefSeq" id="WP_214375753.1">
    <property type="nucleotide sequence ID" value="NZ_JAFEJU010000002.1"/>
</dbReference>
<evidence type="ECO:0008006" key="4">
    <source>
        <dbReference type="Google" id="ProtNLM"/>
    </source>
</evidence>
<evidence type="ECO:0000256" key="1">
    <source>
        <dbReference type="SAM" id="Phobius"/>
    </source>
</evidence>
<keyword evidence="1" id="KW-0472">Membrane</keyword>
<gene>
    <name evidence="2" type="ORF">JS530_03070</name>
</gene>
<feature type="transmembrane region" description="Helical" evidence="1">
    <location>
        <begin position="77"/>
        <end position="102"/>
    </location>
</feature>
<evidence type="ECO:0000313" key="3">
    <source>
        <dbReference type="Proteomes" id="UP000711736"/>
    </source>
</evidence>
<feature type="transmembrane region" description="Helical" evidence="1">
    <location>
        <begin position="114"/>
        <end position="133"/>
    </location>
</feature>
<reference evidence="2 3" key="1">
    <citation type="journal article" date="2021" name="Environ. Microbiol.">
        <title>Genetic insights into the dark matter of the mammalian gut microbiota through targeted genome reconstruction.</title>
        <authorList>
            <person name="Lugli G.A."/>
            <person name="Alessandri G."/>
            <person name="Milani C."/>
            <person name="Viappiani A."/>
            <person name="Fontana F."/>
            <person name="Tarracchini C."/>
            <person name="Mancabelli L."/>
            <person name="Argentini C."/>
            <person name="Ruiz L."/>
            <person name="Margolles A."/>
            <person name="van Sinderen D."/>
            <person name="Turroni F."/>
            <person name="Ventura M."/>
        </authorList>
    </citation>
    <scope>NUCLEOTIDE SEQUENCE [LARGE SCALE GENOMIC DNA]</scope>
    <source>
        <strain evidence="2 3">LC6</strain>
    </source>
</reference>
<feature type="transmembrane region" description="Helical" evidence="1">
    <location>
        <begin position="264"/>
        <end position="286"/>
    </location>
</feature>
<feature type="transmembrane region" description="Helical" evidence="1">
    <location>
        <begin position="34"/>
        <end position="57"/>
    </location>
</feature>
<evidence type="ECO:0000313" key="2">
    <source>
        <dbReference type="EMBL" id="MBT1174499.1"/>
    </source>
</evidence>
<proteinExistence type="predicted"/>
<organism evidence="2 3">
    <name type="scientific">Bifidobacterium colobi</name>
    <dbReference type="NCBI Taxonomy" id="2809026"/>
    <lineage>
        <taxon>Bacteria</taxon>
        <taxon>Bacillati</taxon>
        <taxon>Actinomycetota</taxon>
        <taxon>Actinomycetes</taxon>
        <taxon>Bifidobacteriales</taxon>
        <taxon>Bifidobacteriaceae</taxon>
        <taxon>Bifidobacterium</taxon>
    </lineage>
</organism>
<feature type="transmembrane region" description="Helical" evidence="1">
    <location>
        <begin position="165"/>
        <end position="190"/>
    </location>
</feature>
<keyword evidence="1" id="KW-0812">Transmembrane</keyword>
<comment type="caution">
    <text evidence="2">The sequence shown here is derived from an EMBL/GenBank/DDBJ whole genome shotgun (WGS) entry which is preliminary data.</text>
</comment>
<keyword evidence="3" id="KW-1185">Reference proteome</keyword>
<accession>A0ABS5UV34</accession>
<keyword evidence="1" id="KW-1133">Transmembrane helix</keyword>
<dbReference type="Proteomes" id="UP000711736">
    <property type="component" value="Unassembled WGS sequence"/>
</dbReference>
<dbReference type="EMBL" id="JAFEJU010000002">
    <property type="protein sequence ID" value="MBT1174499.1"/>
    <property type="molecule type" value="Genomic_DNA"/>
</dbReference>